<evidence type="ECO:0000313" key="2">
    <source>
        <dbReference type="EMBL" id="MFD0780360.1"/>
    </source>
</evidence>
<feature type="transmembrane region" description="Helical" evidence="1">
    <location>
        <begin position="73"/>
        <end position="93"/>
    </location>
</feature>
<sequence>MRMATLGALAVALCAAIIAVVVARAAPRATFLLWMATMFFVPVWVGVSVGPFWSAITLVTVLLIAACAQRGPLSIADAFMAGFAILVGAQFALGISSLSATFIAASEWLLPYIVGRVLLARVSIDFVTKAIAVVAVIAALLALVEASTGVNVFQSWPAGSASLYDQWSPLQPRGGLVRAEGAFGHSIALGATLSMSAAFVLASRWRLGVRIAMLAVIAGAVAMTLSRIGLVTLVITVGLSLLVLPGLSARGRVAIAAAAIVAAAVVVPFISDVFLDAGGEAGGSADYRFDLLAITRVVPLFGSAPDIGGLTIDGQFLGVFEKSIDNAILVVAMRVGWVPTVLLLGVLVVAVSRLFARGRTHSAAVAVAGQLPGLLAVSLITQYAVFFWFVVGLAVTLNLRAAHRDDPSFQNSREVRERGRTEKVQVR</sequence>
<accession>A0ABW2ZP89</accession>
<protein>
    <recommendedName>
        <fullName evidence="4">O-antigen ligase domain-containing protein</fullName>
    </recommendedName>
</protein>
<keyword evidence="1" id="KW-0812">Transmembrane</keyword>
<organism evidence="2 3">
    <name type="scientific">Microbacterium koreense</name>
    <dbReference type="NCBI Taxonomy" id="323761"/>
    <lineage>
        <taxon>Bacteria</taxon>
        <taxon>Bacillati</taxon>
        <taxon>Actinomycetota</taxon>
        <taxon>Actinomycetes</taxon>
        <taxon>Micrococcales</taxon>
        <taxon>Microbacteriaceae</taxon>
        <taxon>Microbacterium</taxon>
    </lineage>
</organism>
<feature type="transmembrane region" description="Helical" evidence="1">
    <location>
        <begin position="214"/>
        <end position="247"/>
    </location>
</feature>
<proteinExistence type="predicted"/>
<dbReference type="Proteomes" id="UP001597042">
    <property type="component" value="Unassembled WGS sequence"/>
</dbReference>
<evidence type="ECO:0000256" key="1">
    <source>
        <dbReference type="SAM" id="Phobius"/>
    </source>
</evidence>
<dbReference type="RefSeq" id="WP_378750816.1">
    <property type="nucleotide sequence ID" value="NZ_JBHSSV010000003.1"/>
</dbReference>
<keyword evidence="3" id="KW-1185">Reference proteome</keyword>
<keyword evidence="1" id="KW-1133">Transmembrane helix</keyword>
<keyword evidence="1" id="KW-0472">Membrane</keyword>
<feature type="transmembrane region" description="Helical" evidence="1">
    <location>
        <begin position="99"/>
        <end position="119"/>
    </location>
</feature>
<feature type="transmembrane region" description="Helical" evidence="1">
    <location>
        <begin position="253"/>
        <end position="275"/>
    </location>
</feature>
<feature type="transmembrane region" description="Helical" evidence="1">
    <location>
        <begin position="182"/>
        <end position="202"/>
    </location>
</feature>
<evidence type="ECO:0000313" key="3">
    <source>
        <dbReference type="Proteomes" id="UP001597042"/>
    </source>
</evidence>
<reference evidence="3" key="1">
    <citation type="journal article" date="2019" name="Int. J. Syst. Evol. Microbiol.">
        <title>The Global Catalogue of Microorganisms (GCM) 10K type strain sequencing project: providing services to taxonomists for standard genome sequencing and annotation.</title>
        <authorList>
            <consortium name="The Broad Institute Genomics Platform"/>
            <consortium name="The Broad Institute Genome Sequencing Center for Infectious Disease"/>
            <person name="Wu L."/>
            <person name="Ma J."/>
        </authorList>
    </citation>
    <scope>NUCLEOTIDE SEQUENCE [LARGE SCALE GENOMIC DNA]</scope>
    <source>
        <strain evidence="3">CCUG 50754</strain>
    </source>
</reference>
<comment type="caution">
    <text evidence="2">The sequence shown here is derived from an EMBL/GenBank/DDBJ whole genome shotgun (WGS) entry which is preliminary data.</text>
</comment>
<feature type="transmembrane region" description="Helical" evidence="1">
    <location>
        <begin position="41"/>
        <end position="66"/>
    </location>
</feature>
<name>A0ABW2ZP89_9MICO</name>
<dbReference type="EMBL" id="JBHTIM010000001">
    <property type="protein sequence ID" value="MFD0780360.1"/>
    <property type="molecule type" value="Genomic_DNA"/>
</dbReference>
<gene>
    <name evidence="2" type="ORF">ACFQZV_03470</name>
</gene>
<feature type="transmembrane region" description="Helical" evidence="1">
    <location>
        <begin position="126"/>
        <end position="144"/>
    </location>
</feature>
<feature type="transmembrane region" description="Helical" evidence="1">
    <location>
        <begin position="327"/>
        <end position="351"/>
    </location>
</feature>
<evidence type="ECO:0008006" key="4">
    <source>
        <dbReference type="Google" id="ProtNLM"/>
    </source>
</evidence>